<gene>
    <name evidence="3" type="ORF">HZY62_15100</name>
    <name evidence="4" type="ORF">LX92_03216</name>
</gene>
<keyword evidence="1" id="KW-0472">Membrane</keyword>
<comment type="caution">
    <text evidence="4">The sequence shown here is derived from an EMBL/GenBank/DDBJ whole genome shotgun (WGS) entry which is preliminary data.</text>
</comment>
<dbReference type="Proteomes" id="UP000651837">
    <property type="component" value="Unassembled WGS sequence"/>
</dbReference>
<proteinExistence type="predicted"/>
<keyword evidence="1" id="KW-0812">Transmembrane</keyword>
<dbReference type="OrthoDB" id="9804804at2"/>
<evidence type="ECO:0000256" key="1">
    <source>
        <dbReference type="SAM" id="Phobius"/>
    </source>
</evidence>
<organism evidence="4 5">
    <name type="scientific">Maribacter polysiphoniae</name>
    <dbReference type="NCBI Taxonomy" id="429344"/>
    <lineage>
        <taxon>Bacteria</taxon>
        <taxon>Pseudomonadati</taxon>
        <taxon>Bacteroidota</taxon>
        <taxon>Flavobacteriia</taxon>
        <taxon>Flavobacteriales</taxon>
        <taxon>Flavobacteriaceae</taxon>
        <taxon>Maribacter</taxon>
    </lineage>
</organism>
<dbReference type="Proteomes" id="UP000245667">
    <property type="component" value="Unassembled WGS sequence"/>
</dbReference>
<keyword evidence="1" id="KW-1133">Transmembrane helix</keyword>
<feature type="transmembrane region" description="Helical" evidence="1">
    <location>
        <begin position="12"/>
        <end position="29"/>
    </location>
</feature>
<protein>
    <submittedName>
        <fullName evidence="3">DUF2892 domain-containing protein</fullName>
    </submittedName>
</protein>
<dbReference type="EMBL" id="JACWLN010000007">
    <property type="protein sequence ID" value="MBD1261930.1"/>
    <property type="molecule type" value="Genomic_DNA"/>
</dbReference>
<reference evidence="3 6" key="2">
    <citation type="submission" date="2020-07" db="EMBL/GenBank/DDBJ databases">
        <title>The draft genome sequence of Maribacter polysiphoniae KCTC 22021.</title>
        <authorList>
            <person name="Mu L."/>
        </authorList>
    </citation>
    <scope>NUCLEOTIDE SEQUENCE [LARGE SCALE GENOMIC DNA]</scope>
    <source>
        <strain evidence="3 6">KCTC 22021</strain>
    </source>
</reference>
<dbReference type="RefSeq" id="WP_109652791.1">
    <property type="nucleotide sequence ID" value="NZ_JACWLN010000007.1"/>
</dbReference>
<evidence type="ECO:0000313" key="4">
    <source>
        <dbReference type="EMBL" id="PWK22296.1"/>
    </source>
</evidence>
<feature type="domain" description="Inner membrane protein YgaP-like transmembrane" evidence="2">
    <location>
        <begin position="1"/>
        <end position="66"/>
    </location>
</feature>
<sequence length="69" mass="7576">MKKNMGPSDRMVRLIIAIIITTLYVANIISGTAGLVLLALAGIFLFTSFISFCPIYGPFGLYTCKKEEE</sequence>
<keyword evidence="6" id="KW-1185">Reference proteome</keyword>
<dbReference type="InterPro" id="IPR021309">
    <property type="entry name" value="YgaP-like_TM"/>
</dbReference>
<evidence type="ECO:0000313" key="6">
    <source>
        <dbReference type="Proteomes" id="UP000651837"/>
    </source>
</evidence>
<evidence type="ECO:0000313" key="5">
    <source>
        <dbReference type="Proteomes" id="UP000245667"/>
    </source>
</evidence>
<name>A0A316DWX2_9FLAO</name>
<accession>A0A316DWX2</accession>
<evidence type="ECO:0000313" key="3">
    <source>
        <dbReference type="EMBL" id="MBD1261930.1"/>
    </source>
</evidence>
<evidence type="ECO:0000259" key="2">
    <source>
        <dbReference type="Pfam" id="PF11127"/>
    </source>
</evidence>
<dbReference type="AlphaFoldDB" id="A0A316DWX2"/>
<reference evidence="4 5" key="1">
    <citation type="submission" date="2018-05" db="EMBL/GenBank/DDBJ databases">
        <title>Genomic Encyclopedia of Archaeal and Bacterial Type Strains, Phase II (KMG-II): from individual species to whole genera.</title>
        <authorList>
            <person name="Goeker M."/>
        </authorList>
    </citation>
    <scope>NUCLEOTIDE SEQUENCE [LARGE SCALE GENOMIC DNA]</scope>
    <source>
        <strain evidence="4 5">DSM 23514</strain>
    </source>
</reference>
<dbReference type="EMBL" id="QGGQ01000008">
    <property type="protein sequence ID" value="PWK22296.1"/>
    <property type="molecule type" value="Genomic_DNA"/>
</dbReference>
<feature type="transmembrane region" description="Helical" evidence="1">
    <location>
        <begin position="35"/>
        <end position="56"/>
    </location>
</feature>
<dbReference type="Pfam" id="PF11127">
    <property type="entry name" value="YgaP-like_TM"/>
    <property type="match status" value="1"/>
</dbReference>